<evidence type="ECO:0008006" key="3">
    <source>
        <dbReference type="Google" id="ProtNLM"/>
    </source>
</evidence>
<sequence>MHVFTDWEGPWILTDIAYELSLAAFNNGEFFERLSQYDDYLAYVEKRDGYQAGDTLKLLAPFLVAADLSMEELEVLSEQTARFVPGAEEAMRYLQERVKPVVISTSYDVYLSRTAEMLGVRGDLHGTVFNPEKYRIDAEWKRWLLEKVDEIASLEDIDIDEGRTESAEYLNSLFWRELPGTPFWQVMEDVRVVGSRRKREIAESYNESRIVTIGDSISDIEMFDYARENRGLAMSFNGNEFALRHANLAVIADSAMVEVIVTLTFIERGFEGVREIAESGHDLLSGKYEIHFEIDEDTIRKSLKMRKALRGKAGELG</sequence>
<proteinExistence type="predicted"/>
<reference evidence="1 2" key="1">
    <citation type="journal article" date="2015" name="Appl. Environ. Microbiol.">
        <title>The Geoglobus acetivorans genome: Fe(III) reduction, acetate utilization, autotrophic growth, and degradation of aromatic compounds in a hyperthermophilic archaeon.</title>
        <authorList>
            <person name="Mardanov A.V."/>
            <person name="Slododkina G.B."/>
            <person name="Slobodkin A.I."/>
            <person name="Beletsky A.V."/>
            <person name="Gavrilov S.N."/>
            <person name="Kublanov I.V."/>
            <person name="Bonch-Osmolovskaya E.A."/>
            <person name="Skryabin K.G."/>
            <person name="Ravin N.V."/>
        </authorList>
    </citation>
    <scope>NUCLEOTIDE SEQUENCE [LARGE SCALE GENOMIC DNA]</scope>
    <source>
        <strain evidence="1 2">SBH6</strain>
    </source>
</reference>
<accession>A0A0A7GFY9</accession>
<evidence type="ECO:0000313" key="2">
    <source>
        <dbReference type="Proteomes" id="UP000030624"/>
    </source>
</evidence>
<dbReference type="Gene3D" id="3.40.50.1000">
    <property type="entry name" value="HAD superfamily/HAD-like"/>
    <property type="match status" value="1"/>
</dbReference>
<dbReference type="eggNOG" id="arCOG01161">
    <property type="taxonomic scope" value="Archaea"/>
</dbReference>
<dbReference type="AlphaFoldDB" id="A0A0A7GFY9"/>
<protein>
    <recommendedName>
        <fullName evidence="3">Phosphoserine phosphatase</fullName>
    </recommendedName>
</protein>
<name>A0A0A7GFY9_GEOAI</name>
<dbReference type="InterPro" id="IPR036412">
    <property type="entry name" value="HAD-like_sf"/>
</dbReference>
<dbReference type="RefSeq" id="WP_048091379.1">
    <property type="nucleotide sequence ID" value="NZ_CP009552.1"/>
</dbReference>
<dbReference type="InterPro" id="IPR023214">
    <property type="entry name" value="HAD_sf"/>
</dbReference>
<evidence type="ECO:0000313" key="1">
    <source>
        <dbReference type="EMBL" id="AIY89856.1"/>
    </source>
</evidence>
<dbReference type="STRING" id="565033.GACE_0806"/>
<dbReference type="EMBL" id="CP009552">
    <property type="protein sequence ID" value="AIY89856.1"/>
    <property type="molecule type" value="Genomic_DNA"/>
</dbReference>
<gene>
    <name evidence="1" type="ORF">GACE_0806</name>
</gene>
<dbReference type="HOGENOM" id="CLU_071768_0_0_2"/>
<dbReference type="Proteomes" id="UP000030624">
    <property type="component" value="Chromosome"/>
</dbReference>
<dbReference type="KEGG" id="gac:GACE_0806"/>
<organism evidence="1 2">
    <name type="scientific">Geoglobus acetivorans</name>
    <dbReference type="NCBI Taxonomy" id="565033"/>
    <lineage>
        <taxon>Archaea</taxon>
        <taxon>Methanobacteriati</taxon>
        <taxon>Methanobacteriota</taxon>
        <taxon>Archaeoglobi</taxon>
        <taxon>Archaeoglobales</taxon>
        <taxon>Archaeoglobaceae</taxon>
        <taxon>Geoglobus</taxon>
    </lineage>
</organism>
<dbReference type="Gene3D" id="1.10.3870.10">
    <property type="entry name" value="AF1437-like domain superfamily"/>
    <property type="match status" value="1"/>
</dbReference>
<dbReference type="GeneID" id="24797401"/>
<dbReference type="SUPFAM" id="SSF56784">
    <property type="entry name" value="HAD-like"/>
    <property type="match status" value="1"/>
</dbReference>